<dbReference type="EMBL" id="SRLO01000320">
    <property type="protein sequence ID" value="TNN61184.1"/>
    <property type="molecule type" value="Genomic_DNA"/>
</dbReference>
<proteinExistence type="predicted"/>
<accession>A0A4Z2H8J7</accession>
<evidence type="ECO:0000256" key="1">
    <source>
        <dbReference type="SAM" id="MobiDB-lite"/>
    </source>
</evidence>
<keyword evidence="3" id="KW-1185">Reference proteome</keyword>
<feature type="compositionally biased region" description="Polar residues" evidence="1">
    <location>
        <begin position="65"/>
        <end position="81"/>
    </location>
</feature>
<dbReference type="Proteomes" id="UP000314294">
    <property type="component" value="Unassembled WGS sequence"/>
</dbReference>
<sequence>MNPSQWLRCSIRPRLTPQADTETSFDGKVKQEKLGRQLLWLQHLVARRDTLRGLAQDDNLGIAPSSEQIQPKGSELSSGRTAVSAHQVRGSRLLGCVPIPGIQTAGLNTNIILLYPSEETGLNTNAKETVRQQCKALFYLQWKLFSM</sequence>
<name>A0A4Z2H8J7_9TELE</name>
<comment type="caution">
    <text evidence="2">The sequence shown here is derived from an EMBL/GenBank/DDBJ whole genome shotgun (WGS) entry which is preliminary data.</text>
</comment>
<dbReference type="AlphaFoldDB" id="A0A4Z2H8J7"/>
<reference evidence="2 3" key="1">
    <citation type="submission" date="2019-03" db="EMBL/GenBank/DDBJ databases">
        <title>First draft genome of Liparis tanakae, snailfish: a comprehensive survey of snailfish specific genes.</title>
        <authorList>
            <person name="Kim W."/>
            <person name="Song I."/>
            <person name="Jeong J.-H."/>
            <person name="Kim D."/>
            <person name="Kim S."/>
            <person name="Ryu S."/>
            <person name="Song J.Y."/>
            <person name="Lee S.K."/>
        </authorList>
    </citation>
    <scope>NUCLEOTIDE SEQUENCE [LARGE SCALE GENOMIC DNA]</scope>
    <source>
        <tissue evidence="2">Muscle</tissue>
    </source>
</reference>
<feature type="region of interest" description="Disordered" evidence="1">
    <location>
        <begin position="62"/>
        <end position="81"/>
    </location>
</feature>
<protein>
    <submittedName>
        <fullName evidence="2">Uncharacterized protein</fullName>
    </submittedName>
</protein>
<evidence type="ECO:0000313" key="2">
    <source>
        <dbReference type="EMBL" id="TNN61184.1"/>
    </source>
</evidence>
<organism evidence="2 3">
    <name type="scientific">Liparis tanakae</name>
    <name type="common">Tanaka's snailfish</name>
    <dbReference type="NCBI Taxonomy" id="230148"/>
    <lineage>
        <taxon>Eukaryota</taxon>
        <taxon>Metazoa</taxon>
        <taxon>Chordata</taxon>
        <taxon>Craniata</taxon>
        <taxon>Vertebrata</taxon>
        <taxon>Euteleostomi</taxon>
        <taxon>Actinopterygii</taxon>
        <taxon>Neopterygii</taxon>
        <taxon>Teleostei</taxon>
        <taxon>Neoteleostei</taxon>
        <taxon>Acanthomorphata</taxon>
        <taxon>Eupercaria</taxon>
        <taxon>Perciformes</taxon>
        <taxon>Cottioidei</taxon>
        <taxon>Cottales</taxon>
        <taxon>Liparidae</taxon>
        <taxon>Liparis</taxon>
    </lineage>
</organism>
<evidence type="ECO:0000313" key="3">
    <source>
        <dbReference type="Proteomes" id="UP000314294"/>
    </source>
</evidence>
<gene>
    <name evidence="2" type="ORF">EYF80_028569</name>
</gene>